<protein>
    <recommendedName>
        <fullName evidence="1">Aminoglycoside phosphotransferase domain-containing protein</fullName>
    </recommendedName>
</protein>
<dbReference type="PANTHER" id="PTHR21310">
    <property type="entry name" value="AMINOGLYCOSIDE PHOSPHOTRANSFERASE-RELATED-RELATED"/>
    <property type="match status" value="1"/>
</dbReference>
<keyword evidence="3" id="KW-1185">Reference proteome</keyword>
<accession>A0ABR1TUG6</accession>
<gene>
    <name evidence="2" type="ORF">PG994_012024</name>
</gene>
<comment type="caution">
    <text evidence="2">The sequence shown here is derived from an EMBL/GenBank/DDBJ whole genome shotgun (WGS) entry which is preliminary data.</text>
</comment>
<dbReference type="RefSeq" id="XP_066712543.1">
    <property type="nucleotide sequence ID" value="XM_066863433.1"/>
</dbReference>
<dbReference type="Gene3D" id="3.90.1200.10">
    <property type="match status" value="1"/>
</dbReference>
<reference evidence="2 3" key="1">
    <citation type="submission" date="2023-01" db="EMBL/GenBank/DDBJ databases">
        <title>Analysis of 21 Apiospora genomes using comparative genomics revels a genus with tremendous synthesis potential of carbohydrate active enzymes and secondary metabolites.</title>
        <authorList>
            <person name="Sorensen T."/>
        </authorList>
    </citation>
    <scope>NUCLEOTIDE SEQUENCE [LARGE SCALE GENOMIC DNA]</scope>
    <source>
        <strain evidence="2 3">CBS 135458</strain>
    </source>
</reference>
<feature type="domain" description="Aminoglycoside phosphotransferase" evidence="1">
    <location>
        <begin position="24"/>
        <end position="196"/>
    </location>
</feature>
<dbReference type="Proteomes" id="UP001480595">
    <property type="component" value="Unassembled WGS sequence"/>
</dbReference>
<dbReference type="GeneID" id="92096496"/>
<proteinExistence type="predicted"/>
<evidence type="ECO:0000313" key="2">
    <source>
        <dbReference type="EMBL" id="KAK8050294.1"/>
    </source>
</evidence>
<evidence type="ECO:0000313" key="3">
    <source>
        <dbReference type="Proteomes" id="UP001480595"/>
    </source>
</evidence>
<organism evidence="2 3">
    <name type="scientific">Apiospora phragmitis</name>
    <dbReference type="NCBI Taxonomy" id="2905665"/>
    <lineage>
        <taxon>Eukaryota</taxon>
        <taxon>Fungi</taxon>
        <taxon>Dikarya</taxon>
        <taxon>Ascomycota</taxon>
        <taxon>Pezizomycotina</taxon>
        <taxon>Sordariomycetes</taxon>
        <taxon>Xylariomycetidae</taxon>
        <taxon>Amphisphaeriales</taxon>
        <taxon>Apiosporaceae</taxon>
        <taxon>Apiospora</taxon>
    </lineage>
</organism>
<dbReference type="PANTHER" id="PTHR21310:SF58">
    <property type="entry name" value="AMINOGLYCOSIDE PHOSPHOTRANSFERASE DOMAIN-CONTAINING PROTEIN"/>
    <property type="match status" value="1"/>
</dbReference>
<dbReference type="InterPro" id="IPR002575">
    <property type="entry name" value="Aminoglycoside_PTrfase"/>
</dbReference>
<dbReference type="EMBL" id="JAQQWL010000011">
    <property type="protein sequence ID" value="KAK8050294.1"/>
    <property type="molecule type" value="Genomic_DNA"/>
</dbReference>
<dbReference type="Pfam" id="PF01636">
    <property type="entry name" value="APH"/>
    <property type="match status" value="1"/>
</dbReference>
<dbReference type="SUPFAM" id="SSF56112">
    <property type="entry name" value="Protein kinase-like (PK-like)"/>
    <property type="match status" value="1"/>
</dbReference>
<dbReference type="InterPro" id="IPR051678">
    <property type="entry name" value="AGP_Transferase"/>
</dbReference>
<dbReference type="InterPro" id="IPR011009">
    <property type="entry name" value="Kinase-like_dom_sf"/>
</dbReference>
<sequence length="254" mass="28965">MAKTRSSSTSPIQKVYSAGDRTATWQFGEAFLKVKDMDEQETHCTREHITLACLHARGGWTFDLPEVLYHALWSNRFVLLTTAVRGRTLGSEWPTMDEEMKEHCINRVIEICRELAHWTADYIGGLNKRTLADCYLAGQDHSFTNDHLLAASKEMGINCSVPFHLCHCDLGPGNILVDVNDRSIGIIDWETADFIPWEWIRTKFRLSAGLDLPWRDDSRLEYKRRVGVKMGGLGFPDVVDAISARRARSRPNRK</sequence>
<evidence type="ECO:0000259" key="1">
    <source>
        <dbReference type="Pfam" id="PF01636"/>
    </source>
</evidence>
<name>A0ABR1TUG6_9PEZI</name>